<keyword evidence="2 6" id="KW-0489">Methyltransferase</keyword>
<dbReference type="GO" id="GO:0003723">
    <property type="term" value="F:RNA binding"/>
    <property type="evidence" value="ECO:0007669"/>
    <property type="project" value="InterPro"/>
</dbReference>
<sequence length="236" mass="26277">MEVYVILVEPECAGNVGFIARVMMNFGFKNLVIVNPKVELDGDARIFASHAVEVLENAVVVDSFDEAISLVDFAVGTTSRIGGDYNVLRVPITPKMLVERIFDFKGRVGLVFGRESIGLTNEELASCDLIVTIPASEAYPVLNVSHAVAIILYELFTYRRKFGAGRFREASRVEKEMLIKYFEALLEAIDYPEHKRSIAHLIFRHVIGRAFISGREAYTLMGVFRSALIKLGASLP</sequence>
<evidence type="ECO:0000256" key="4">
    <source>
        <dbReference type="ARBA" id="ARBA00022691"/>
    </source>
</evidence>
<dbReference type="InterPro" id="IPR029026">
    <property type="entry name" value="tRNA_m1G_MTases_N"/>
</dbReference>
<comment type="caution">
    <text evidence="6">The sequence shown here is derived from an EMBL/GenBank/DDBJ whole genome shotgun (WGS) entry which is preliminary data.</text>
</comment>
<dbReference type="EMBL" id="QMQZ01000014">
    <property type="protein sequence ID" value="RLE52096.1"/>
    <property type="molecule type" value="Genomic_DNA"/>
</dbReference>
<evidence type="ECO:0000259" key="5">
    <source>
        <dbReference type="Pfam" id="PF00588"/>
    </source>
</evidence>
<dbReference type="NCBIfam" id="TIGR00050">
    <property type="entry name" value="rRNA_methyl_1"/>
    <property type="match status" value="1"/>
</dbReference>
<dbReference type="InterPro" id="IPR004384">
    <property type="entry name" value="RNA_MeTrfase_TrmJ/LasT"/>
</dbReference>
<accession>A0A497EY37</accession>
<name>A0A497EY37_9CREN</name>
<feature type="domain" description="tRNA/rRNA methyltransferase SpoU type" evidence="5">
    <location>
        <begin position="3"/>
        <end position="153"/>
    </location>
</feature>
<dbReference type="InterPro" id="IPR029028">
    <property type="entry name" value="Alpha/beta_knot_MTases"/>
</dbReference>
<dbReference type="GO" id="GO:0005829">
    <property type="term" value="C:cytosol"/>
    <property type="evidence" value="ECO:0007669"/>
    <property type="project" value="TreeGrafter"/>
</dbReference>
<dbReference type="Proteomes" id="UP000268446">
    <property type="component" value="Unassembled WGS sequence"/>
</dbReference>
<keyword evidence="4" id="KW-0949">S-adenosyl-L-methionine</keyword>
<dbReference type="SUPFAM" id="SSF75217">
    <property type="entry name" value="alpha/beta knot"/>
    <property type="match status" value="1"/>
</dbReference>
<dbReference type="CDD" id="cd18093">
    <property type="entry name" value="SpoU-like_TrmJ"/>
    <property type="match status" value="1"/>
</dbReference>
<dbReference type="GO" id="GO:0002128">
    <property type="term" value="P:tRNA nucleoside ribose methylation"/>
    <property type="evidence" value="ECO:0007669"/>
    <property type="project" value="TreeGrafter"/>
</dbReference>
<protein>
    <submittedName>
        <fullName evidence="6">RNA methyltransferase</fullName>
    </submittedName>
</protein>
<dbReference type="AlphaFoldDB" id="A0A497EY37"/>
<reference evidence="6 7" key="1">
    <citation type="submission" date="2018-06" db="EMBL/GenBank/DDBJ databases">
        <title>Extensive metabolic versatility and redundancy in microbially diverse, dynamic hydrothermal sediments.</title>
        <authorList>
            <person name="Dombrowski N."/>
            <person name="Teske A."/>
            <person name="Baker B.J."/>
        </authorList>
    </citation>
    <scope>NUCLEOTIDE SEQUENCE [LARGE SCALE GENOMIC DNA]</scope>
    <source>
        <strain evidence="6">B29_G17</strain>
    </source>
</reference>
<evidence type="ECO:0000256" key="2">
    <source>
        <dbReference type="ARBA" id="ARBA00022603"/>
    </source>
</evidence>
<dbReference type="GO" id="GO:0008173">
    <property type="term" value="F:RNA methyltransferase activity"/>
    <property type="evidence" value="ECO:0007669"/>
    <property type="project" value="InterPro"/>
</dbReference>
<dbReference type="PIRSF" id="PIRSF004808">
    <property type="entry name" value="LasT"/>
    <property type="match status" value="1"/>
</dbReference>
<evidence type="ECO:0000313" key="7">
    <source>
        <dbReference type="Proteomes" id="UP000268446"/>
    </source>
</evidence>
<dbReference type="PANTHER" id="PTHR42786">
    <property type="entry name" value="TRNA/RRNA METHYLTRANSFERASE"/>
    <property type="match status" value="1"/>
</dbReference>
<keyword evidence="3" id="KW-0808">Transferase</keyword>
<proteinExistence type="inferred from homology"/>
<gene>
    <name evidence="6" type="ORF">DRJ20_00830</name>
</gene>
<evidence type="ECO:0000256" key="1">
    <source>
        <dbReference type="ARBA" id="ARBA00007228"/>
    </source>
</evidence>
<comment type="similarity">
    <text evidence="1">Belongs to the class IV-like SAM-binding methyltransferase superfamily. RNA methyltransferase TrmH family.</text>
</comment>
<evidence type="ECO:0000313" key="6">
    <source>
        <dbReference type="EMBL" id="RLE52096.1"/>
    </source>
</evidence>
<dbReference type="InterPro" id="IPR001537">
    <property type="entry name" value="SpoU_MeTrfase"/>
</dbReference>
<dbReference type="Pfam" id="PF00588">
    <property type="entry name" value="SpoU_methylase"/>
    <property type="match status" value="1"/>
</dbReference>
<dbReference type="PANTHER" id="PTHR42786:SF2">
    <property type="entry name" value="TRNA (CYTIDINE_URIDINE-2'-O-)-METHYLTRANSFERASE TRMJ"/>
    <property type="match status" value="1"/>
</dbReference>
<dbReference type="Gene3D" id="3.40.1280.10">
    <property type="match status" value="1"/>
</dbReference>
<evidence type="ECO:0000256" key="3">
    <source>
        <dbReference type="ARBA" id="ARBA00022679"/>
    </source>
</evidence>
<organism evidence="6 7">
    <name type="scientific">Thermoproteota archaeon</name>
    <dbReference type="NCBI Taxonomy" id="2056631"/>
    <lineage>
        <taxon>Archaea</taxon>
        <taxon>Thermoproteota</taxon>
    </lineage>
</organism>